<dbReference type="RefSeq" id="WP_281892312.1">
    <property type="nucleotide sequence ID" value="NZ_BSDI01000002.1"/>
</dbReference>
<keyword evidence="4 5" id="KW-0472">Membrane</keyword>
<feature type="transmembrane region" description="Helical" evidence="5">
    <location>
        <begin position="220"/>
        <end position="240"/>
    </location>
</feature>
<evidence type="ECO:0000256" key="3">
    <source>
        <dbReference type="ARBA" id="ARBA00023121"/>
    </source>
</evidence>
<organism evidence="6 7">
    <name type="scientific">Phytohabitans aurantiacus</name>
    <dbReference type="NCBI Taxonomy" id="3016789"/>
    <lineage>
        <taxon>Bacteria</taxon>
        <taxon>Bacillati</taxon>
        <taxon>Actinomycetota</taxon>
        <taxon>Actinomycetes</taxon>
        <taxon>Micromonosporales</taxon>
        <taxon>Micromonosporaceae</taxon>
    </lineage>
</organism>
<name>A0ABQ5QKW5_9ACTN</name>
<feature type="transmembrane region" description="Helical" evidence="5">
    <location>
        <begin position="144"/>
        <end position="165"/>
    </location>
</feature>
<feature type="transmembrane region" description="Helical" evidence="5">
    <location>
        <begin position="337"/>
        <end position="358"/>
    </location>
</feature>
<evidence type="ECO:0000256" key="2">
    <source>
        <dbReference type="ARBA" id="ARBA00023034"/>
    </source>
</evidence>
<dbReference type="InterPro" id="IPR008628">
    <property type="entry name" value="GPP34-like"/>
</dbReference>
<gene>
    <name evidence="6" type="ORF">Pa4123_05930</name>
</gene>
<evidence type="ECO:0000256" key="5">
    <source>
        <dbReference type="SAM" id="Phobius"/>
    </source>
</evidence>
<dbReference type="Pfam" id="PF05719">
    <property type="entry name" value="GPP34"/>
    <property type="match status" value="1"/>
</dbReference>
<evidence type="ECO:0000313" key="6">
    <source>
        <dbReference type="EMBL" id="GLH95321.1"/>
    </source>
</evidence>
<evidence type="ECO:0008006" key="8">
    <source>
        <dbReference type="Google" id="ProtNLM"/>
    </source>
</evidence>
<dbReference type="Gene3D" id="1.10.3630.10">
    <property type="entry name" value="yeast vps74-n-term truncation variant domain like"/>
    <property type="match status" value="1"/>
</dbReference>
<dbReference type="EMBL" id="BSDI01000002">
    <property type="protein sequence ID" value="GLH95321.1"/>
    <property type="molecule type" value="Genomic_DNA"/>
</dbReference>
<reference evidence="6" key="1">
    <citation type="submission" date="2022-12" db="EMBL/GenBank/DDBJ databases">
        <title>New Phytohabitans aurantiacus sp. RD004123 nov., an actinomycete isolated from soil.</title>
        <authorList>
            <person name="Triningsih D.W."/>
            <person name="Harunari E."/>
            <person name="Igarashi Y."/>
        </authorList>
    </citation>
    <scope>NUCLEOTIDE SEQUENCE</scope>
    <source>
        <strain evidence="6">RD004123</strain>
    </source>
</reference>
<keyword evidence="7" id="KW-1185">Reference proteome</keyword>
<evidence type="ECO:0000313" key="7">
    <source>
        <dbReference type="Proteomes" id="UP001144280"/>
    </source>
</evidence>
<proteinExistence type="predicted"/>
<keyword evidence="3" id="KW-0446">Lipid-binding</keyword>
<protein>
    <recommendedName>
        <fullName evidence="8">DUF3592 domain-containing protein</fullName>
    </recommendedName>
</protein>
<keyword evidence="5" id="KW-1133">Transmembrane helix</keyword>
<evidence type="ECO:0000256" key="1">
    <source>
        <dbReference type="ARBA" id="ARBA00004255"/>
    </source>
</evidence>
<dbReference type="InterPro" id="IPR038261">
    <property type="entry name" value="GPP34-like_sf"/>
</dbReference>
<sequence>MPDLTMPEAAFVLAHPSSGWRHPRWSTVEVLVGAAALAELHLGERIELDPDGETLMVRSSAPSGDPVLDEVIARMADSDARSPVEWLGELAPSVTAAVLARLRERGLCEADGPLDVRWTGLDVEKDLRRPTREALISALRGGDVHASVVVLGTLLAGVGLAGVVASSGTKRQLRGLAEDDWLVVSMRSYEGYLINVSLGTTNRVYGSAESAGRRPRRKRMAVCFVLVLIGVGIATIALVAQSRQDANAIALRDQGAPVMADVVGRSDRSPGRYESLAESKLTLVYRYAGKSYRTRIACIGDCPAKGDQTRIMVDTSQPRVFLTEWGEFTDASPRSDMGILVGGALIVVGFIGAVGVLMPETSRPRLLRPRRR</sequence>
<comment type="caution">
    <text evidence="6">The sequence shown here is derived from an EMBL/GenBank/DDBJ whole genome shotgun (WGS) entry which is preliminary data.</text>
</comment>
<accession>A0ABQ5QKW5</accession>
<keyword evidence="2" id="KW-0333">Golgi apparatus</keyword>
<dbReference type="Proteomes" id="UP001144280">
    <property type="component" value="Unassembled WGS sequence"/>
</dbReference>
<keyword evidence="5" id="KW-0812">Transmembrane</keyword>
<evidence type="ECO:0000256" key="4">
    <source>
        <dbReference type="ARBA" id="ARBA00023136"/>
    </source>
</evidence>
<comment type="subcellular location">
    <subcellularLocation>
        <location evidence="1">Golgi apparatus membrane</location>
        <topology evidence="1">Peripheral membrane protein</topology>
        <orientation evidence="1">Cytoplasmic side</orientation>
    </subcellularLocation>
</comment>